<evidence type="ECO:0000313" key="1">
    <source>
        <dbReference type="EMBL" id="KAL3282248.1"/>
    </source>
</evidence>
<accession>A0ABD2NUN6</accession>
<proteinExistence type="predicted"/>
<protein>
    <submittedName>
        <fullName evidence="1">Uncharacterized protein</fullName>
    </submittedName>
</protein>
<name>A0ABD2NUN6_9CUCU</name>
<organism evidence="1 2">
    <name type="scientific">Cryptolaemus montrouzieri</name>
    <dbReference type="NCBI Taxonomy" id="559131"/>
    <lineage>
        <taxon>Eukaryota</taxon>
        <taxon>Metazoa</taxon>
        <taxon>Ecdysozoa</taxon>
        <taxon>Arthropoda</taxon>
        <taxon>Hexapoda</taxon>
        <taxon>Insecta</taxon>
        <taxon>Pterygota</taxon>
        <taxon>Neoptera</taxon>
        <taxon>Endopterygota</taxon>
        <taxon>Coleoptera</taxon>
        <taxon>Polyphaga</taxon>
        <taxon>Cucujiformia</taxon>
        <taxon>Coccinelloidea</taxon>
        <taxon>Coccinellidae</taxon>
        <taxon>Scymninae</taxon>
        <taxon>Scymnini</taxon>
        <taxon>Cryptolaemus</taxon>
    </lineage>
</organism>
<gene>
    <name evidence="1" type="ORF">HHI36_005441</name>
</gene>
<dbReference type="AlphaFoldDB" id="A0ABD2NUN6"/>
<reference evidence="1 2" key="1">
    <citation type="journal article" date="2021" name="BMC Biol.">
        <title>Horizontally acquired antibacterial genes associated with adaptive radiation of ladybird beetles.</title>
        <authorList>
            <person name="Li H.S."/>
            <person name="Tang X.F."/>
            <person name="Huang Y.H."/>
            <person name="Xu Z.Y."/>
            <person name="Chen M.L."/>
            <person name="Du X.Y."/>
            <person name="Qiu B.Y."/>
            <person name="Chen P.T."/>
            <person name="Zhang W."/>
            <person name="Slipinski A."/>
            <person name="Escalona H.E."/>
            <person name="Waterhouse R.M."/>
            <person name="Zwick A."/>
            <person name="Pang H."/>
        </authorList>
    </citation>
    <scope>NUCLEOTIDE SEQUENCE [LARGE SCALE GENOMIC DNA]</scope>
    <source>
        <strain evidence="1">SYSU2018</strain>
    </source>
</reference>
<evidence type="ECO:0000313" key="2">
    <source>
        <dbReference type="Proteomes" id="UP001516400"/>
    </source>
</evidence>
<comment type="caution">
    <text evidence="1">The sequence shown here is derived from an EMBL/GenBank/DDBJ whole genome shotgun (WGS) entry which is preliminary data.</text>
</comment>
<keyword evidence="2" id="KW-1185">Reference proteome</keyword>
<dbReference type="EMBL" id="JABFTP020000144">
    <property type="protein sequence ID" value="KAL3282248.1"/>
    <property type="molecule type" value="Genomic_DNA"/>
</dbReference>
<sequence length="99" mass="10949">MLYRLSLPQVCCICENQVSAREVDSISIENHEVASFYCTSTMEGGGVLILARKDFKSSVNSFNISVIADQFFEAASPSAKVHLPENSYISVGMHLKDSW</sequence>
<dbReference type="Proteomes" id="UP001516400">
    <property type="component" value="Unassembled WGS sequence"/>
</dbReference>